<dbReference type="AlphaFoldDB" id="A0A0D9WI81"/>
<dbReference type="PANTHER" id="PTHR21004">
    <property type="entry name" value="SERINE PROTEASE-RELATED"/>
    <property type="match status" value="1"/>
</dbReference>
<evidence type="ECO:0000313" key="2">
    <source>
        <dbReference type="EnsemblPlants" id="LPERR05G17530.1"/>
    </source>
</evidence>
<feature type="compositionally biased region" description="Basic and acidic residues" evidence="1">
    <location>
        <begin position="142"/>
        <end position="153"/>
    </location>
</feature>
<dbReference type="PANTHER" id="PTHR21004:SF0">
    <property type="entry name" value="PEROXISOMAL LEADER PEPTIDE-PROCESSING PROTEASE"/>
    <property type="match status" value="1"/>
</dbReference>
<accession>A0A0D9WI81</accession>
<reference evidence="2" key="3">
    <citation type="submission" date="2015-04" db="UniProtKB">
        <authorList>
            <consortium name="EnsemblPlants"/>
        </authorList>
    </citation>
    <scope>IDENTIFICATION</scope>
</reference>
<dbReference type="Proteomes" id="UP000032180">
    <property type="component" value="Chromosome 5"/>
</dbReference>
<evidence type="ECO:0000256" key="1">
    <source>
        <dbReference type="SAM" id="MobiDB-lite"/>
    </source>
</evidence>
<dbReference type="Pfam" id="PF13365">
    <property type="entry name" value="Trypsin_2"/>
    <property type="match status" value="2"/>
</dbReference>
<protein>
    <recommendedName>
        <fullName evidence="4">Glyoxysomal processing protease, glyoxysomal</fullName>
    </recommendedName>
</protein>
<dbReference type="FunFam" id="2.40.10.10:FF:000096">
    <property type="entry name" value="Glyoxysomal processing protease glyoxysomal"/>
    <property type="match status" value="1"/>
</dbReference>
<dbReference type="Gramene" id="LPERR05G17530.1">
    <property type="protein sequence ID" value="LPERR05G17530.1"/>
    <property type="gene ID" value="LPERR05G17530"/>
</dbReference>
<dbReference type="EnsemblPlants" id="LPERR05G17530.1">
    <property type="protein sequence ID" value="LPERR05G17530.1"/>
    <property type="gene ID" value="LPERR05G17530"/>
</dbReference>
<reference evidence="3" key="2">
    <citation type="submission" date="2013-12" db="EMBL/GenBank/DDBJ databases">
        <authorList>
            <person name="Yu Y."/>
            <person name="Lee S."/>
            <person name="de Baynast K."/>
            <person name="Wissotski M."/>
            <person name="Liu L."/>
            <person name="Talag J."/>
            <person name="Goicoechea J."/>
            <person name="Angelova A."/>
            <person name="Jetty R."/>
            <person name="Kudrna D."/>
            <person name="Golser W."/>
            <person name="Rivera L."/>
            <person name="Zhang J."/>
            <person name="Wing R."/>
        </authorList>
    </citation>
    <scope>NUCLEOTIDE SEQUENCE</scope>
</reference>
<dbReference type="STRING" id="77586.A0A0D9WI81"/>
<reference evidence="2 3" key="1">
    <citation type="submission" date="2012-08" db="EMBL/GenBank/DDBJ databases">
        <title>Oryza genome evolution.</title>
        <authorList>
            <person name="Wing R.A."/>
        </authorList>
    </citation>
    <scope>NUCLEOTIDE SEQUENCE</scope>
</reference>
<sequence length="748" mass="80587">MAPHEVAATARDFSAMAQIVGPVTSVPATSSSAILPSQSCKLFPSFLAERHSLLLSSPPRFFQDPKAVKMRRHAFHLHKSGSTTLSASALLLPPGSLAEPPPLLDRICAAHGHAGGGVALTSASLVEPFLVAEQRSNPSQNEEARNTRDEKSGAPRWLSAQLLAIVDVSASADSVLSLLQHEGSSTRSSSWDVCWSLADANQKQVNNDTRYSLESNRSNAYTESTEPPMLAKSATRIAILGVSNLKSSNARCIKVSLMQQRGDSLLIMGSPFGILSPGHFFNSISVGVVANCLPPGTARSSLLMADVHCLPGMEGAPVFDKNSCLVGMLMKPLRQKGSSIEVQLVITWDAICNAWSSNKMEKIGQFPSELVDDKSSDCKYKESCGADKYRRFVSNSANSLNQYDISPSLTEAISSVVLVMVGETSWASGIILNKNGLIMTNAHLLEPWRFGRTSSLGLQNKITSFSEEYIHAGENDLLQPQECKVSNQEAVKHEVSMFNLGFKRDKPISVRLDHGEKQTWCNASVVFISKGPLDVALLQMEKTSIELCAIRPEFVSPTAGSSVYVVGHGLLGPRSGLCSSLSSGVVSKIVRIPSTQQSQLSSAVEINNMDIPVMLQTTAAVHPGASGGVLLNSLGRMVGLITSNAKHGGGSTIPHLNFSIPCKSLEMVFKYSAKGDFKILEQLDKPNEVLSSVWALAPTSSPFFSTFPENSRGEKVLEFSKFLADKQEGLKSKKDIEAFLRDKIPSKI</sequence>
<dbReference type="GO" id="GO:0004252">
    <property type="term" value="F:serine-type endopeptidase activity"/>
    <property type="evidence" value="ECO:0007669"/>
    <property type="project" value="InterPro"/>
</dbReference>
<dbReference type="InterPro" id="IPR009003">
    <property type="entry name" value="Peptidase_S1_PA"/>
</dbReference>
<evidence type="ECO:0008006" key="4">
    <source>
        <dbReference type="Google" id="ProtNLM"/>
    </source>
</evidence>
<dbReference type="HOGENOM" id="CLU_027990_0_0_1"/>
<proteinExistence type="predicted"/>
<dbReference type="Gene3D" id="2.40.10.10">
    <property type="entry name" value="Trypsin-like serine proteases"/>
    <property type="match status" value="3"/>
</dbReference>
<dbReference type="SUPFAM" id="SSF50494">
    <property type="entry name" value="Trypsin-like serine proteases"/>
    <property type="match status" value="2"/>
</dbReference>
<keyword evidence="3" id="KW-1185">Reference proteome</keyword>
<dbReference type="eggNOG" id="KOG1320">
    <property type="taxonomic scope" value="Eukaryota"/>
</dbReference>
<dbReference type="InterPro" id="IPR039245">
    <property type="entry name" value="TYSND1/DEG15"/>
</dbReference>
<evidence type="ECO:0000313" key="3">
    <source>
        <dbReference type="Proteomes" id="UP000032180"/>
    </source>
</evidence>
<dbReference type="FunFam" id="2.40.10.10:FF:000074">
    <property type="entry name" value="glyoxysomal processing protease, glyoxysomal-like"/>
    <property type="match status" value="1"/>
</dbReference>
<feature type="region of interest" description="Disordered" evidence="1">
    <location>
        <begin position="132"/>
        <end position="153"/>
    </location>
</feature>
<dbReference type="GO" id="GO:0016485">
    <property type="term" value="P:protein processing"/>
    <property type="evidence" value="ECO:0007669"/>
    <property type="project" value="InterPro"/>
</dbReference>
<name>A0A0D9WI81_9ORYZ</name>
<dbReference type="InterPro" id="IPR043504">
    <property type="entry name" value="Peptidase_S1_PA_chymotrypsin"/>
</dbReference>
<dbReference type="GO" id="GO:0005777">
    <property type="term" value="C:peroxisome"/>
    <property type="evidence" value="ECO:0007669"/>
    <property type="project" value="InterPro"/>
</dbReference>
<organism evidence="2 3">
    <name type="scientific">Leersia perrieri</name>
    <dbReference type="NCBI Taxonomy" id="77586"/>
    <lineage>
        <taxon>Eukaryota</taxon>
        <taxon>Viridiplantae</taxon>
        <taxon>Streptophyta</taxon>
        <taxon>Embryophyta</taxon>
        <taxon>Tracheophyta</taxon>
        <taxon>Spermatophyta</taxon>
        <taxon>Magnoliopsida</taxon>
        <taxon>Liliopsida</taxon>
        <taxon>Poales</taxon>
        <taxon>Poaceae</taxon>
        <taxon>BOP clade</taxon>
        <taxon>Oryzoideae</taxon>
        <taxon>Oryzeae</taxon>
        <taxon>Oryzinae</taxon>
        <taxon>Leersia</taxon>
    </lineage>
</organism>